<feature type="compositionally biased region" description="Basic and acidic residues" evidence="1">
    <location>
        <begin position="65"/>
        <end position="75"/>
    </location>
</feature>
<protein>
    <submittedName>
        <fullName evidence="2">Uncharacterized protein</fullName>
    </submittedName>
</protein>
<keyword evidence="3" id="KW-1185">Reference proteome</keyword>
<proteinExistence type="predicted"/>
<evidence type="ECO:0000313" key="2">
    <source>
        <dbReference type="EMBL" id="KAF2111149.1"/>
    </source>
</evidence>
<feature type="region of interest" description="Disordered" evidence="1">
    <location>
        <begin position="1"/>
        <end position="75"/>
    </location>
</feature>
<sequence length="170" mass="19608">MRDPPMLASPDQQAERHDSLDARVQRRWHETWDGPNRYEEKLSQHERGATGEDKGKKKKNNHVHASHDSKDANEECQRRKHVWNVQVRNECAGRASALVDRMLAHGWCPWRSNRRFQMWCTLSVSSWHCLRRRDIAPVSLSESCAHAGDPRTLALTSCSCCAPLNPCMVR</sequence>
<evidence type="ECO:0000313" key="3">
    <source>
        <dbReference type="Proteomes" id="UP000799770"/>
    </source>
</evidence>
<dbReference type="EMBL" id="ML977335">
    <property type="protein sequence ID" value="KAF2111149.1"/>
    <property type="molecule type" value="Genomic_DNA"/>
</dbReference>
<gene>
    <name evidence="2" type="ORF">BDV96DRAFT_666363</name>
</gene>
<dbReference type="Proteomes" id="UP000799770">
    <property type="component" value="Unassembled WGS sequence"/>
</dbReference>
<feature type="compositionally biased region" description="Basic and acidic residues" evidence="1">
    <location>
        <begin position="13"/>
        <end position="55"/>
    </location>
</feature>
<dbReference type="AlphaFoldDB" id="A0A6A5YVB0"/>
<reference evidence="2" key="1">
    <citation type="journal article" date="2020" name="Stud. Mycol.">
        <title>101 Dothideomycetes genomes: a test case for predicting lifestyles and emergence of pathogens.</title>
        <authorList>
            <person name="Haridas S."/>
            <person name="Albert R."/>
            <person name="Binder M."/>
            <person name="Bloem J."/>
            <person name="Labutti K."/>
            <person name="Salamov A."/>
            <person name="Andreopoulos B."/>
            <person name="Baker S."/>
            <person name="Barry K."/>
            <person name="Bills G."/>
            <person name="Bluhm B."/>
            <person name="Cannon C."/>
            <person name="Castanera R."/>
            <person name="Culley D."/>
            <person name="Daum C."/>
            <person name="Ezra D."/>
            <person name="Gonzalez J."/>
            <person name="Henrissat B."/>
            <person name="Kuo A."/>
            <person name="Liang C."/>
            <person name="Lipzen A."/>
            <person name="Lutzoni F."/>
            <person name="Magnuson J."/>
            <person name="Mondo S."/>
            <person name="Nolan M."/>
            <person name="Ohm R."/>
            <person name="Pangilinan J."/>
            <person name="Park H.-J."/>
            <person name="Ramirez L."/>
            <person name="Alfaro M."/>
            <person name="Sun H."/>
            <person name="Tritt A."/>
            <person name="Yoshinaga Y."/>
            <person name="Zwiers L.-H."/>
            <person name="Turgeon B."/>
            <person name="Goodwin S."/>
            <person name="Spatafora J."/>
            <person name="Crous P."/>
            <person name="Grigoriev I."/>
        </authorList>
    </citation>
    <scope>NUCLEOTIDE SEQUENCE</scope>
    <source>
        <strain evidence="2">CBS 627.86</strain>
    </source>
</reference>
<name>A0A6A5YVB0_9PLEO</name>
<accession>A0A6A5YVB0</accession>
<evidence type="ECO:0000256" key="1">
    <source>
        <dbReference type="SAM" id="MobiDB-lite"/>
    </source>
</evidence>
<organism evidence="2 3">
    <name type="scientific">Lophiotrema nucula</name>
    <dbReference type="NCBI Taxonomy" id="690887"/>
    <lineage>
        <taxon>Eukaryota</taxon>
        <taxon>Fungi</taxon>
        <taxon>Dikarya</taxon>
        <taxon>Ascomycota</taxon>
        <taxon>Pezizomycotina</taxon>
        <taxon>Dothideomycetes</taxon>
        <taxon>Pleosporomycetidae</taxon>
        <taxon>Pleosporales</taxon>
        <taxon>Lophiotremataceae</taxon>
        <taxon>Lophiotrema</taxon>
    </lineage>
</organism>